<name>A0AA37TR08_9RHOB</name>
<comment type="caution">
    <text evidence="1">The sequence shown here is derived from an EMBL/GenBank/DDBJ whole genome shotgun (WGS) entry which is preliminary data.</text>
</comment>
<sequence>MIRFILANLRQRHALRQSISGLLRRADDHLLEDIGLTRAEVQALIAAPLQPQPRFDVYAPLHA</sequence>
<dbReference type="RefSeq" id="WP_284323873.1">
    <property type="nucleotide sequence ID" value="NZ_BSPP01000003.1"/>
</dbReference>
<protein>
    <recommendedName>
        <fullName evidence="3">DUF1127 domain-containing protein</fullName>
    </recommendedName>
</protein>
<dbReference type="AlphaFoldDB" id="A0AA37TR08"/>
<gene>
    <name evidence="1" type="ORF">GCM10010873_06210</name>
</gene>
<organism evidence="1 2">
    <name type="scientific">Cypionkella aquatica</name>
    <dbReference type="NCBI Taxonomy" id="1756042"/>
    <lineage>
        <taxon>Bacteria</taxon>
        <taxon>Pseudomonadati</taxon>
        <taxon>Pseudomonadota</taxon>
        <taxon>Alphaproteobacteria</taxon>
        <taxon>Rhodobacterales</taxon>
        <taxon>Paracoccaceae</taxon>
        <taxon>Cypionkella</taxon>
    </lineage>
</organism>
<evidence type="ECO:0000313" key="2">
    <source>
        <dbReference type="Proteomes" id="UP001157355"/>
    </source>
</evidence>
<evidence type="ECO:0008006" key="3">
    <source>
        <dbReference type="Google" id="ProtNLM"/>
    </source>
</evidence>
<keyword evidence="2" id="KW-1185">Reference proteome</keyword>
<reference evidence="1 2" key="1">
    <citation type="journal article" date="2014" name="Int. J. Syst. Evol. Microbiol.">
        <title>Complete genome sequence of Corynebacterium casei LMG S-19264T (=DSM 44701T), isolated from a smear-ripened cheese.</title>
        <authorList>
            <consortium name="US DOE Joint Genome Institute (JGI-PGF)"/>
            <person name="Walter F."/>
            <person name="Albersmeier A."/>
            <person name="Kalinowski J."/>
            <person name="Ruckert C."/>
        </authorList>
    </citation>
    <scope>NUCLEOTIDE SEQUENCE [LARGE SCALE GENOMIC DNA]</scope>
    <source>
        <strain evidence="1 2">NBRC 111766</strain>
    </source>
</reference>
<dbReference type="EMBL" id="BSPP01000003">
    <property type="protein sequence ID" value="GLS85648.1"/>
    <property type="molecule type" value="Genomic_DNA"/>
</dbReference>
<dbReference type="Proteomes" id="UP001157355">
    <property type="component" value="Unassembled WGS sequence"/>
</dbReference>
<evidence type="ECO:0000313" key="1">
    <source>
        <dbReference type="EMBL" id="GLS85648.1"/>
    </source>
</evidence>
<accession>A0AA37TR08</accession>
<proteinExistence type="predicted"/>